<gene>
    <name evidence="6" type="ORF">CW740_08015</name>
</gene>
<dbReference type="GO" id="GO:0016846">
    <property type="term" value="F:carbon-sulfur lyase activity"/>
    <property type="evidence" value="ECO:0007669"/>
    <property type="project" value="InterPro"/>
</dbReference>
<dbReference type="AlphaFoldDB" id="A0A2K9ANK3"/>
<dbReference type="SUPFAM" id="SSF51316">
    <property type="entry name" value="Mss4-like"/>
    <property type="match status" value="1"/>
</dbReference>
<evidence type="ECO:0000256" key="1">
    <source>
        <dbReference type="ARBA" id="ARBA00005495"/>
    </source>
</evidence>
<dbReference type="InterPro" id="IPR006913">
    <property type="entry name" value="CENP-V/GFA"/>
</dbReference>
<evidence type="ECO:0000256" key="4">
    <source>
        <dbReference type="ARBA" id="ARBA00023239"/>
    </source>
</evidence>
<feature type="compositionally biased region" description="Basic and acidic residues" evidence="5">
    <location>
        <begin position="138"/>
        <end position="150"/>
    </location>
</feature>
<dbReference type="Proteomes" id="UP000232693">
    <property type="component" value="Chromosome"/>
</dbReference>
<dbReference type="RefSeq" id="WP_106647018.1">
    <property type="nucleotide sequence ID" value="NZ_BMGO01000001.1"/>
</dbReference>
<reference evidence="6 7" key="1">
    <citation type="submission" date="2017-12" db="EMBL/GenBank/DDBJ databases">
        <title>Kangiella profundi FT102 completed genome.</title>
        <authorList>
            <person name="Xu J."/>
            <person name="Wang J."/>
            <person name="Lu Y."/>
        </authorList>
    </citation>
    <scope>NUCLEOTIDE SEQUENCE [LARGE SCALE GENOMIC DNA]</scope>
    <source>
        <strain evidence="6 7">FT102</strain>
    </source>
</reference>
<dbReference type="KEGG" id="kpd:CW740_08015"/>
<sequence>MSYATAQCLCGKTGISAPNLGESIAACHCIMCRTWSGGPLLAVDGGDGLILENDAHISVYKSSEWAERGFCNVCGTHLFYRLTDSDKYYIPVGLFADSDKFHFDEQIYVEQKPHYYDFANKTKMMTGDEVVSEFEDQGPEKSQDDLKSYP</sequence>
<evidence type="ECO:0000256" key="3">
    <source>
        <dbReference type="ARBA" id="ARBA00022833"/>
    </source>
</evidence>
<dbReference type="GO" id="GO:0046872">
    <property type="term" value="F:metal ion binding"/>
    <property type="evidence" value="ECO:0007669"/>
    <property type="project" value="UniProtKB-KW"/>
</dbReference>
<evidence type="ECO:0000313" key="6">
    <source>
        <dbReference type="EMBL" id="AUD79192.1"/>
    </source>
</evidence>
<dbReference type="OrthoDB" id="4188830at2"/>
<name>A0A2K9ANK3_9GAMM</name>
<keyword evidence="7" id="KW-1185">Reference proteome</keyword>
<dbReference type="Pfam" id="PF04828">
    <property type="entry name" value="GFA"/>
    <property type="match status" value="1"/>
</dbReference>
<keyword evidence="3" id="KW-0862">Zinc</keyword>
<dbReference type="EMBL" id="CP025120">
    <property type="protein sequence ID" value="AUD79192.1"/>
    <property type="molecule type" value="Genomic_DNA"/>
</dbReference>
<evidence type="ECO:0000256" key="2">
    <source>
        <dbReference type="ARBA" id="ARBA00022723"/>
    </source>
</evidence>
<comment type="similarity">
    <text evidence="1">Belongs to the Gfa family.</text>
</comment>
<protein>
    <submittedName>
        <fullName evidence="6">Aldehyde-activating protein</fullName>
    </submittedName>
</protein>
<evidence type="ECO:0000313" key="7">
    <source>
        <dbReference type="Proteomes" id="UP000232693"/>
    </source>
</evidence>
<keyword evidence="2" id="KW-0479">Metal-binding</keyword>
<evidence type="ECO:0000256" key="5">
    <source>
        <dbReference type="SAM" id="MobiDB-lite"/>
    </source>
</evidence>
<dbReference type="PROSITE" id="PS51891">
    <property type="entry name" value="CENP_V_GFA"/>
    <property type="match status" value="1"/>
</dbReference>
<keyword evidence="4" id="KW-0456">Lyase</keyword>
<proteinExistence type="inferred from homology"/>
<dbReference type="PANTHER" id="PTHR33337:SF40">
    <property type="entry name" value="CENP-V_GFA DOMAIN-CONTAINING PROTEIN-RELATED"/>
    <property type="match status" value="1"/>
</dbReference>
<dbReference type="Gene3D" id="3.90.1590.10">
    <property type="entry name" value="glutathione-dependent formaldehyde- activating enzyme (gfa)"/>
    <property type="match status" value="1"/>
</dbReference>
<dbReference type="PANTHER" id="PTHR33337">
    <property type="entry name" value="GFA DOMAIN-CONTAINING PROTEIN"/>
    <property type="match status" value="1"/>
</dbReference>
<accession>A0A2K9ANK3</accession>
<organism evidence="6 7">
    <name type="scientific">Kangiella profundi</name>
    <dbReference type="NCBI Taxonomy" id="1561924"/>
    <lineage>
        <taxon>Bacteria</taxon>
        <taxon>Pseudomonadati</taxon>
        <taxon>Pseudomonadota</taxon>
        <taxon>Gammaproteobacteria</taxon>
        <taxon>Kangiellales</taxon>
        <taxon>Kangiellaceae</taxon>
        <taxon>Kangiella</taxon>
    </lineage>
</organism>
<dbReference type="InterPro" id="IPR011057">
    <property type="entry name" value="Mss4-like_sf"/>
</dbReference>
<feature type="region of interest" description="Disordered" evidence="5">
    <location>
        <begin position="131"/>
        <end position="150"/>
    </location>
</feature>